<feature type="region of interest" description="Disordered" evidence="1">
    <location>
        <begin position="186"/>
        <end position="241"/>
    </location>
</feature>
<protein>
    <submittedName>
        <fullName evidence="3">3375_t:CDS:1</fullName>
    </submittedName>
</protein>
<feature type="compositionally biased region" description="Polar residues" evidence="1">
    <location>
        <begin position="39"/>
        <end position="85"/>
    </location>
</feature>
<keyword evidence="2" id="KW-0472">Membrane</keyword>
<dbReference type="Proteomes" id="UP000789342">
    <property type="component" value="Unassembled WGS sequence"/>
</dbReference>
<evidence type="ECO:0000313" key="4">
    <source>
        <dbReference type="Proteomes" id="UP000789342"/>
    </source>
</evidence>
<keyword evidence="2" id="KW-0812">Transmembrane</keyword>
<dbReference type="OrthoDB" id="2400317at2759"/>
<keyword evidence="4" id="KW-1185">Reference proteome</keyword>
<gene>
    <name evidence="3" type="ORF">AMORRO_LOCUS3437</name>
</gene>
<evidence type="ECO:0000256" key="1">
    <source>
        <dbReference type="SAM" id="MobiDB-lite"/>
    </source>
</evidence>
<name>A0A9N9F2W3_9GLOM</name>
<feature type="compositionally biased region" description="Polar residues" evidence="1">
    <location>
        <begin position="219"/>
        <end position="238"/>
    </location>
</feature>
<evidence type="ECO:0000256" key="2">
    <source>
        <dbReference type="SAM" id="Phobius"/>
    </source>
</evidence>
<reference evidence="3" key="1">
    <citation type="submission" date="2021-06" db="EMBL/GenBank/DDBJ databases">
        <authorList>
            <person name="Kallberg Y."/>
            <person name="Tangrot J."/>
            <person name="Rosling A."/>
        </authorList>
    </citation>
    <scope>NUCLEOTIDE SEQUENCE</scope>
    <source>
        <strain evidence="3">CL551</strain>
    </source>
</reference>
<feature type="region of interest" description="Disordered" evidence="1">
    <location>
        <begin position="1"/>
        <end position="89"/>
    </location>
</feature>
<keyword evidence="2" id="KW-1133">Transmembrane helix</keyword>
<dbReference type="EMBL" id="CAJVPV010001686">
    <property type="protein sequence ID" value="CAG8504913.1"/>
    <property type="molecule type" value="Genomic_DNA"/>
</dbReference>
<dbReference type="AlphaFoldDB" id="A0A9N9F2W3"/>
<feature type="transmembrane region" description="Helical" evidence="2">
    <location>
        <begin position="272"/>
        <end position="290"/>
    </location>
</feature>
<proteinExistence type="predicted"/>
<organism evidence="3 4">
    <name type="scientific">Acaulospora morrowiae</name>
    <dbReference type="NCBI Taxonomy" id="94023"/>
    <lineage>
        <taxon>Eukaryota</taxon>
        <taxon>Fungi</taxon>
        <taxon>Fungi incertae sedis</taxon>
        <taxon>Mucoromycota</taxon>
        <taxon>Glomeromycotina</taxon>
        <taxon>Glomeromycetes</taxon>
        <taxon>Diversisporales</taxon>
        <taxon>Acaulosporaceae</taxon>
        <taxon>Acaulospora</taxon>
    </lineage>
</organism>
<evidence type="ECO:0000313" key="3">
    <source>
        <dbReference type="EMBL" id="CAG8504913.1"/>
    </source>
</evidence>
<feature type="transmembrane region" description="Helical" evidence="2">
    <location>
        <begin position="311"/>
        <end position="337"/>
    </location>
</feature>
<comment type="caution">
    <text evidence="3">The sequence shown here is derived from an EMBL/GenBank/DDBJ whole genome shotgun (WGS) entry which is preliminary data.</text>
</comment>
<accession>A0A9N9F2W3</accession>
<sequence length="448" mass="50663">MVYQPRLSPLTASLDVSSPSFRSEESSNNQDWLRRRQIGNYQDESSSLVDSFQSPFQARQISSQPQPTRFTSFPLEQQTQSNIASTPKDDFLTRTKATSQPQKQTPFLVQTPQQSVIRENETTLTPSTLKPPNVPVLQTSTPQQSLNTFQRLPSQGFLTAHSPITQNSQAFNNSFRIASQSSTAYINDPGKSVYSPELSGRPIGQTDSTTKPKQAESALVQTTPHPKPRQQQTSSNRPKGSPISFIIRELMIQQELPRNKYQDLVNNNTKLLLYYLCIMCFIFFLPSLKFHREFVETTLVKHYRMNLTSKLIYGAEILVFLYFAYHLCKLAYINYLWKQEDTRINIIREKIEKELAESEEAPVTNTPTSIPANYPNGTGITTSTTPNSSFVPNAWFPDGTPVPVQVPVSRYRIAPYVTPTKFSERLVNVKGVPALLPPDPDPDEGIEY</sequence>